<sequence length="77" mass="8526">MWLQKGCLSLQYSGNIMLCRWSAHNVIGVRAVVVRRVRPGLGPPGQGRHEANDAHRACSEMGMDPRALGVSWRSPLM</sequence>
<evidence type="ECO:0000313" key="2">
    <source>
        <dbReference type="Proteomes" id="UP001497482"/>
    </source>
</evidence>
<evidence type="ECO:0000313" key="1">
    <source>
        <dbReference type="EMBL" id="CAL1612053.1"/>
    </source>
</evidence>
<dbReference type="Proteomes" id="UP001497482">
    <property type="component" value="Chromosome 7"/>
</dbReference>
<gene>
    <name evidence="1" type="ORF">KC01_LOCUS38422</name>
</gene>
<dbReference type="EMBL" id="OZ035829">
    <property type="protein sequence ID" value="CAL1612053.1"/>
    <property type="molecule type" value="Genomic_DNA"/>
</dbReference>
<proteinExistence type="predicted"/>
<reference evidence="1 2" key="1">
    <citation type="submission" date="2024-04" db="EMBL/GenBank/DDBJ databases">
        <authorList>
            <person name="Waldvogel A.-M."/>
            <person name="Schoenle A."/>
        </authorList>
    </citation>
    <scope>NUCLEOTIDE SEQUENCE [LARGE SCALE GENOMIC DNA]</scope>
</reference>
<organism evidence="1 2">
    <name type="scientific">Knipowitschia caucasica</name>
    <name type="common">Caucasian dwarf goby</name>
    <name type="synonym">Pomatoschistus caucasicus</name>
    <dbReference type="NCBI Taxonomy" id="637954"/>
    <lineage>
        <taxon>Eukaryota</taxon>
        <taxon>Metazoa</taxon>
        <taxon>Chordata</taxon>
        <taxon>Craniata</taxon>
        <taxon>Vertebrata</taxon>
        <taxon>Euteleostomi</taxon>
        <taxon>Actinopterygii</taxon>
        <taxon>Neopterygii</taxon>
        <taxon>Teleostei</taxon>
        <taxon>Neoteleostei</taxon>
        <taxon>Acanthomorphata</taxon>
        <taxon>Gobiaria</taxon>
        <taxon>Gobiiformes</taxon>
        <taxon>Gobioidei</taxon>
        <taxon>Gobiidae</taxon>
        <taxon>Gobiinae</taxon>
        <taxon>Knipowitschia</taxon>
    </lineage>
</organism>
<name>A0AAV2MF65_KNICA</name>
<protein>
    <submittedName>
        <fullName evidence="1">Uncharacterized protein</fullName>
    </submittedName>
</protein>
<keyword evidence="2" id="KW-1185">Reference proteome</keyword>
<accession>A0AAV2MF65</accession>
<dbReference type="AlphaFoldDB" id="A0AAV2MF65"/>